<dbReference type="InterPro" id="IPR029068">
    <property type="entry name" value="Glyas_Bleomycin-R_OHBP_Dase"/>
</dbReference>
<sequence length="157" mass="17438">MQVLLRIGRIGYMKIVDVGFTHVAFAVRDLDKSIAFYERYAGMVVVHRREPNVPDARKVAWLSDHSRPFALVLVQSDKVTDTPLGHFGHLGVACASREEIDKKIKMARTEGVLRKEPENAGDPVGYYVFFADPDGNTLELSYGQRVGLEAIGSMASD</sequence>
<dbReference type="Proteomes" id="UP000006690">
    <property type="component" value="Chromosome"/>
</dbReference>
<dbReference type="InterPro" id="IPR004360">
    <property type="entry name" value="Glyas_Fos-R_dOase_dom"/>
</dbReference>
<dbReference type="AlphaFoldDB" id="A0A0H3KW49"/>
<dbReference type="SUPFAM" id="SSF54593">
    <property type="entry name" value="Glyoxalase/Bleomycin resistance protein/Dihydroxybiphenyl dioxygenase"/>
    <property type="match status" value="1"/>
</dbReference>
<dbReference type="PANTHER" id="PTHR36113">
    <property type="entry name" value="LYASE, PUTATIVE-RELATED-RELATED"/>
    <property type="match status" value="1"/>
</dbReference>
<dbReference type="InterPro" id="IPR037523">
    <property type="entry name" value="VOC_core"/>
</dbReference>
<reference evidence="3" key="1">
    <citation type="journal article" date="2012" name="Appl. Microbiol. Biotechnol.">
        <title>The complete genome sequence of Pantoea ananatis AJ13355, an organism with great biotechnological potential.</title>
        <authorList>
            <person name="Hara Y."/>
            <person name="Kadotani N."/>
            <person name="Izui H."/>
            <person name="Katashkina J.I."/>
            <person name="Kuvaeva T.M."/>
            <person name="Andreeva I.G."/>
            <person name="Golubeva L.I."/>
            <person name="Malko D.B."/>
            <person name="Makeev V.J."/>
            <person name="Mashko S.V."/>
            <person name="Kozlov Y.I."/>
        </authorList>
    </citation>
    <scope>NUCLEOTIDE SEQUENCE [LARGE SCALE GENOMIC DNA]</scope>
    <source>
        <strain evidence="3">AJ13355</strain>
    </source>
</reference>
<name>A0A0H3KW49_PANAA</name>
<dbReference type="OrthoDB" id="9789841at2"/>
<evidence type="ECO:0000313" key="3">
    <source>
        <dbReference type="Proteomes" id="UP000006690"/>
    </source>
</evidence>
<dbReference type="Pfam" id="PF00903">
    <property type="entry name" value="Glyoxalase"/>
    <property type="match status" value="1"/>
</dbReference>
<evidence type="ECO:0000259" key="1">
    <source>
        <dbReference type="PROSITE" id="PS51819"/>
    </source>
</evidence>
<dbReference type="Gene3D" id="3.10.180.10">
    <property type="entry name" value="2,3-Dihydroxybiphenyl 1,2-Dioxygenase, domain 1"/>
    <property type="match status" value="1"/>
</dbReference>
<evidence type="ECO:0000313" key="2">
    <source>
        <dbReference type="EMBL" id="BAK11296.1"/>
    </source>
</evidence>
<organism evidence="2 3">
    <name type="scientific">Pantoea ananatis (strain AJ13355)</name>
    <dbReference type="NCBI Taxonomy" id="932677"/>
    <lineage>
        <taxon>Bacteria</taxon>
        <taxon>Pseudomonadati</taxon>
        <taxon>Pseudomonadota</taxon>
        <taxon>Gammaproteobacteria</taxon>
        <taxon>Enterobacterales</taxon>
        <taxon>Erwiniaceae</taxon>
        <taxon>Pantoea</taxon>
    </lineage>
</organism>
<dbReference type="PATRIC" id="fig|932677.3.peg.1410"/>
<accession>A0A0H3KW49</accession>
<dbReference type="InterPro" id="IPR051332">
    <property type="entry name" value="Fosfomycin_Res_Enzymes"/>
</dbReference>
<proteinExistence type="predicted"/>
<dbReference type="HOGENOM" id="CLU_146025_1_0_6"/>
<dbReference type="PROSITE" id="PS51819">
    <property type="entry name" value="VOC"/>
    <property type="match status" value="1"/>
</dbReference>
<dbReference type="KEGG" id="paj:PAJ_1216"/>
<dbReference type="EMBL" id="AP012032">
    <property type="protein sequence ID" value="BAK11296.1"/>
    <property type="molecule type" value="Genomic_DNA"/>
</dbReference>
<dbReference type="eggNOG" id="COG0346">
    <property type="taxonomic scope" value="Bacteria"/>
</dbReference>
<dbReference type="CDD" id="cd06587">
    <property type="entry name" value="VOC"/>
    <property type="match status" value="1"/>
</dbReference>
<gene>
    <name evidence="2" type="ordered locus">PAJ_1216</name>
</gene>
<feature type="domain" description="VOC" evidence="1">
    <location>
        <begin position="19"/>
        <end position="143"/>
    </location>
</feature>
<protein>
    <recommendedName>
        <fullName evidence="1">VOC domain-containing protein</fullName>
    </recommendedName>
</protein>
<dbReference type="PANTHER" id="PTHR36113:SF3">
    <property type="entry name" value="SLL5075 PROTEIN"/>
    <property type="match status" value="1"/>
</dbReference>